<proteinExistence type="inferred from homology"/>
<dbReference type="Pfam" id="PF00850">
    <property type="entry name" value="Hist_deacetyl"/>
    <property type="match status" value="1"/>
</dbReference>
<dbReference type="InterPro" id="IPR037138">
    <property type="entry name" value="His_deacetylse_dom_sf"/>
</dbReference>
<dbReference type="Proteomes" id="UP001604335">
    <property type="component" value="Unassembled WGS sequence"/>
</dbReference>
<evidence type="ECO:0000313" key="5">
    <source>
        <dbReference type="Proteomes" id="UP001604335"/>
    </source>
</evidence>
<evidence type="ECO:0000313" key="4">
    <source>
        <dbReference type="EMBL" id="MFG3816864.1"/>
    </source>
</evidence>
<accession>A0ABW7C9S3</accession>
<protein>
    <submittedName>
        <fullName evidence="4">Histone deacetylase</fullName>
    </submittedName>
</protein>
<dbReference type="RefSeq" id="WP_393010905.1">
    <property type="nucleotide sequence ID" value="NZ_JAZAQF010000022.1"/>
</dbReference>
<gene>
    <name evidence="4" type="ORF">VPK24_04375</name>
</gene>
<sequence>MLSEQTPSTEVRAEGRTEAGAEAQPVTAGPIDDGAVTIVYSDEFLLHDTGWGHPERPDRLRAIVAALQTAPFADRLRWHSPQLVPASDAPIDPLTQALRRAHEPDYIHHVRLLANRGGGQLEVDTPISARSYEVARLAVQAWLDGMDEAIATGQPVFVAARPPGHHALRHRGMGFCLFANAAIAALTALEAGQAQRVAIVDWDVHHGNGTEAIVRDHPQIAYCSIHQSPAYPGTGRPGVADRDYQLLNLPVPPGADGSTYQALVEAQLLPFLRNFDPDLLIISAGYDANRDDPLAQIHLQPEDYGWLTRSLLGISRRMVLGLEGGYDLNSLARSVYETILACLSS</sequence>
<dbReference type="InterPro" id="IPR000286">
    <property type="entry name" value="HDACs"/>
</dbReference>
<feature type="domain" description="Histone deacetylase" evidence="3">
    <location>
        <begin position="53"/>
        <end position="339"/>
    </location>
</feature>
<dbReference type="PANTHER" id="PTHR10625:SF10">
    <property type="entry name" value="HISTONE DEACETYLASE HDAC1"/>
    <property type="match status" value="1"/>
</dbReference>
<feature type="region of interest" description="Disordered" evidence="2">
    <location>
        <begin position="1"/>
        <end position="29"/>
    </location>
</feature>
<organism evidence="4 5">
    <name type="scientific">Limnothrix redekei LRLZ20PSL1</name>
    <dbReference type="NCBI Taxonomy" id="3112953"/>
    <lineage>
        <taxon>Bacteria</taxon>
        <taxon>Bacillati</taxon>
        <taxon>Cyanobacteriota</taxon>
        <taxon>Cyanophyceae</taxon>
        <taxon>Pseudanabaenales</taxon>
        <taxon>Pseudanabaenaceae</taxon>
        <taxon>Limnothrix</taxon>
    </lineage>
</organism>
<comment type="caution">
    <text evidence="4">The sequence shown here is derived from an EMBL/GenBank/DDBJ whole genome shotgun (WGS) entry which is preliminary data.</text>
</comment>
<evidence type="ECO:0000256" key="2">
    <source>
        <dbReference type="SAM" id="MobiDB-lite"/>
    </source>
</evidence>
<reference evidence="5" key="1">
    <citation type="journal article" date="2024" name="Algal Res.">
        <title>Biochemical, toxicological and genomic investigation of a high-biomass producing Limnothrix strain isolated from Italian shallow drinking water reservoir.</title>
        <authorList>
            <person name="Simonazzi M."/>
            <person name="Shishido T.K."/>
            <person name="Delbaje E."/>
            <person name="Wahlsten M."/>
            <person name="Fewer D.P."/>
            <person name="Sivonen K."/>
            <person name="Pezzolesi L."/>
            <person name="Pistocchi R."/>
        </authorList>
    </citation>
    <scope>NUCLEOTIDE SEQUENCE [LARGE SCALE GENOMIC DNA]</scope>
    <source>
        <strain evidence="5">LRLZ20PSL1</strain>
    </source>
</reference>
<keyword evidence="5" id="KW-1185">Reference proteome</keyword>
<dbReference type="InterPro" id="IPR023696">
    <property type="entry name" value="Ureohydrolase_dom_sf"/>
</dbReference>
<dbReference type="Gene3D" id="3.40.800.20">
    <property type="entry name" value="Histone deacetylase domain"/>
    <property type="match status" value="1"/>
</dbReference>
<dbReference type="EMBL" id="JAZAQF010000022">
    <property type="protein sequence ID" value="MFG3816864.1"/>
    <property type="molecule type" value="Genomic_DNA"/>
</dbReference>
<dbReference type="CDD" id="cd09992">
    <property type="entry name" value="HDAC_classII"/>
    <property type="match status" value="1"/>
</dbReference>
<dbReference type="InterPro" id="IPR023801">
    <property type="entry name" value="His_deacetylse_dom"/>
</dbReference>
<dbReference type="SUPFAM" id="SSF52768">
    <property type="entry name" value="Arginase/deacetylase"/>
    <property type="match status" value="1"/>
</dbReference>
<comment type="similarity">
    <text evidence="1">Belongs to the histone deacetylase family.</text>
</comment>
<dbReference type="PANTHER" id="PTHR10625">
    <property type="entry name" value="HISTONE DEACETYLASE HDAC1-RELATED"/>
    <property type="match status" value="1"/>
</dbReference>
<name>A0ABW7C9S3_9CYAN</name>
<evidence type="ECO:0000256" key="1">
    <source>
        <dbReference type="ARBA" id="ARBA00005947"/>
    </source>
</evidence>
<evidence type="ECO:0000259" key="3">
    <source>
        <dbReference type="Pfam" id="PF00850"/>
    </source>
</evidence>
<dbReference type="PRINTS" id="PR01270">
    <property type="entry name" value="HDASUPER"/>
</dbReference>